<accession>A0ABV0J8Z7</accession>
<organism evidence="1 2">
    <name type="scientific">Trichocoleus desertorum GB2-A4</name>
    <dbReference type="NCBI Taxonomy" id="2933944"/>
    <lineage>
        <taxon>Bacteria</taxon>
        <taxon>Bacillati</taxon>
        <taxon>Cyanobacteriota</taxon>
        <taxon>Cyanophyceae</taxon>
        <taxon>Leptolyngbyales</taxon>
        <taxon>Trichocoleusaceae</taxon>
        <taxon>Trichocoleus</taxon>
    </lineage>
</organism>
<evidence type="ECO:0000313" key="1">
    <source>
        <dbReference type="EMBL" id="MEP0818259.1"/>
    </source>
</evidence>
<comment type="caution">
    <text evidence="1">The sequence shown here is derived from an EMBL/GenBank/DDBJ whole genome shotgun (WGS) entry which is preliminary data.</text>
</comment>
<dbReference type="SMART" id="SM00028">
    <property type="entry name" value="TPR"/>
    <property type="match status" value="4"/>
</dbReference>
<keyword evidence="2" id="KW-1185">Reference proteome</keyword>
<dbReference type="Proteomes" id="UP001464891">
    <property type="component" value="Unassembled WGS sequence"/>
</dbReference>
<protein>
    <recommendedName>
        <fullName evidence="3">Tetratricopeptide repeat protein</fullName>
    </recommendedName>
</protein>
<dbReference type="InterPro" id="IPR019734">
    <property type="entry name" value="TPR_rpt"/>
</dbReference>
<dbReference type="SUPFAM" id="SSF48452">
    <property type="entry name" value="TPR-like"/>
    <property type="match status" value="1"/>
</dbReference>
<dbReference type="Gene3D" id="1.25.40.10">
    <property type="entry name" value="Tetratricopeptide repeat domain"/>
    <property type="match status" value="3"/>
</dbReference>
<evidence type="ECO:0008006" key="3">
    <source>
        <dbReference type="Google" id="ProtNLM"/>
    </source>
</evidence>
<dbReference type="EMBL" id="JAMPKM010000008">
    <property type="protein sequence ID" value="MEP0818259.1"/>
    <property type="molecule type" value="Genomic_DNA"/>
</dbReference>
<proteinExistence type="predicted"/>
<evidence type="ECO:0000313" key="2">
    <source>
        <dbReference type="Proteomes" id="UP001464891"/>
    </source>
</evidence>
<reference evidence="1 2" key="1">
    <citation type="submission" date="2022-04" db="EMBL/GenBank/DDBJ databases">
        <title>Positive selection, recombination, and allopatry shape intraspecific diversity of widespread and dominant cyanobacteria.</title>
        <authorList>
            <person name="Wei J."/>
            <person name="Shu W."/>
            <person name="Hu C."/>
        </authorList>
    </citation>
    <scope>NUCLEOTIDE SEQUENCE [LARGE SCALE GENOMIC DNA]</scope>
    <source>
        <strain evidence="1 2">GB2-A4</strain>
    </source>
</reference>
<dbReference type="RefSeq" id="WP_190441635.1">
    <property type="nucleotide sequence ID" value="NZ_JAMPKM010000008.1"/>
</dbReference>
<dbReference type="InterPro" id="IPR011990">
    <property type="entry name" value="TPR-like_helical_dom_sf"/>
</dbReference>
<sequence length="756" mass="83272">MPRWFQFWLSLSVLTITIAENLVLPSYQAIAQLPPVAACNLEVPRDNEVLTLLDQARIELDNKNIEAATRYLQAAFPNALQLSNAHKTELIQQWLLDPYEGHSISRLQRLMQQAEMQKSSASMRPLLDQLLQLTNRLTASHSFVKTSALAAIAHHYVTLGQPQQAKLALSQAQQAARSIQGPIFTAQALTDVSAGYATLSSGSAASKNQAQTAQAVLAQVEQAMKQIPPKTSESLQAALWPRLAAIYAQIGDYAKANQAVARLPKNSESQSFAQRGVVEAYTTAQNLSTAEQLAQTIATPVQKGLALGKLAVGYSQAKQPQKATQLLRQAVQLAQSPTVARDSIAQEALLKALVESYLQVGQRDEAFQLAKTALKGSQTEAIRAVAIAYAQAGQTNSVRQLLSERLRTIQAMPPSWDRQLVSPSLLQLVMDTQQFDWVRQEWPRLAALDYGLQDDRVVKMATAYAQSGQHRQALQWAKQLPISDRPLLQVKLMTAIAREAHRQGETQWANELLQQTLQSLDPLLRAYDERIKREGGDLLERDRFKPQSLALIALVYAQSNQAEPTRRLLQQVSQLDVNMSDPAIAPPDPNPFALFMATEQYVGALQLAQATKNPEIRVARLQGSATALLKQNRFDLVLPVVDQITAADRKTQMLLAIAQRYGELQQVDKALPILAQAFRVAQTIPGEESRVDRFGTDGATVMEASDDRGSMLTAIAVQYARFQQPTQALKVANTLQAKETREQALQAVKCASSLKV</sequence>
<name>A0ABV0J8Z7_9CYAN</name>
<gene>
    <name evidence="1" type="ORF">NC998_14255</name>
</gene>